<gene>
    <name evidence="2" type="ORF">V6N11_010383</name>
</gene>
<evidence type="ECO:0000256" key="1">
    <source>
        <dbReference type="SAM" id="Coils"/>
    </source>
</evidence>
<dbReference type="Proteomes" id="UP001396334">
    <property type="component" value="Unassembled WGS sequence"/>
</dbReference>
<feature type="coiled-coil region" evidence="1">
    <location>
        <begin position="44"/>
        <end position="78"/>
    </location>
</feature>
<accession>A0ABR2S603</accession>
<name>A0ABR2S603_9ROSI</name>
<dbReference type="EMBL" id="JBBPBN010000016">
    <property type="protein sequence ID" value="KAK9020359.1"/>
    <property type="molecule type" value="Genomic_DNA"/>
</dbReference>
<sequence>MRNQQSLKKSMMPVKIGASLRHCRKIDEGALQEVITQTEIRDLTDDYRKVMKEFTAKLEKLEKELLDLFCENLGLEKAMENISVEHRVITQT</sequence>
<comment type="caution">
    <text evidence="2">The sequence shown here is derived from an EMBL/GenBank/DDBJ whole genome shotgun (WGS) entry which is preliminary data.</text>
</comment>
<reference evidence="2 3" key="1">
    <citation type="journal article" date="2024" name="G3 (Bethesda)">
        <title>Genome assembly of Hibiscus sabdariffa L. provides insights into metabolisms of medicinal natural products.</title>
        <authorList>
            <person name="Kim T."/>
        </authorList>
    </citation>
    <scope>NUCLEOTIDE SEQUENCE [LARGE SCALE GENOMIC DNA]</scope>
    <source>
        <strain evidence="2">TK-2024</strain>
        <tissue evidence="2">Old leaves</tissue>
    </source>
</reference>
<keyword evidence="1" id="KW-0175">Coiled coil</keyword>
<keyword evidence="3" id="KW-1185">Reference proteome</keyword>
<proteinExistence type="predicted"/>
<evidence type="ECO:0000313" key="3">
    <source>
        <dbReference type="Proteomes" id="UP001396334"/>
    </source>
</evidence>
<evidence type="ECO:0000313" key="2">
    <source>
        <dbReference type="EMBL" id="KAK9020359.1"/>
    </source>
</evidence>
<organism evidence="2 3">
    <name type="scientific">Hibiscus sabdariffa</name>
    <name type="common">roselle</name>
    <dbReference type="NCBI Taxonomy" id="183260"/>
    <lineage>
        <taxon>Eukaryota</taxon>
        <taxon>Viridiplantae</taxon>
        <taxon>Streptophyta</taxon>
        <taxon>Embryophyta</taxon>
        <taxon>Tracheophyta</taxon>
        <taxon>Spermatophyta</taxon>
        <taxon>Magnoliopsida</taxon>
        <taxon>eudicotyledons</taxon>
        <taxon>Gunneridae</taxon>
        <taxon>Pentapetalae</taxon>
        <taxon>rosids</taxon>
        <taxon>malvids</taxon>
        <taxon>Malvales</taxon>
        <taxon>Malvaceae</taxon>
        <taxon>Malvoideae</taxon>
        <taxon>Hibiscus</taxon>
    </lineage>
</organism>
<protein>
    <submittedName>
        <fullName evidence="2">Uncharacterized protein</fullName>
    </submittedName>
</protein>